<sequence>MSMLVPTPIDEISNIHRRAREAFFSGKTKSIAFRKAQIAQVGYLLKDNEHRFIEALKQDLRRPESETILCDLAGAYIEVRSAYDNVEQWTKIQKADFNLNFFAMSPKLKAEPKGVVLLIAPFNLPTFLVFSPLVSMIAGGNAAVIKPPDQTPACSALIAELVPQYLDNDLYHVVNGGVPETKKLLDLRWDHIFYIGNGRTGRIIAEAAAKHLTPTTMELGGKNPVVLDPKCDFNVAARRILWGRFLNCGQICMAPEYVLVQKEHQDRLVDAMKEVYASFYPEGPENSDSLARIVNEAHAARIKQIIDETKGTIVLGGDADVSKRYIAPTVVRDVAFDDPLFQDEVFGPVLAVVPVNSIEEAIDFINSGESPLAVYVFSTDKSFQSKVFDNTRSGAANANEVVITTAIPGLPMGGVGGSGYGYYTGKQAFEEFTHWRISIDNPSWADKIGFGFRFPPYKPSKMLAMLYPSLPPRPAQGKNSKRASTKSGAGKL</sequence>
<dbReference type="InterPro" id="IPR016161">
    <property type="entry name" value="Ald_DH/histidinol_DH"/>
</dbReference>
<evidence type="ECO:0000256" key="8">
    <source>
        <dbReference type="SAM" id="MobiDB-lite"/>
    </source>
</evidence>
<keyword evidence="11" id="KW-1185">Reference proteome</keyword>
<dbReference type="GO" id="GO:0004029">
    <property type="term" value="F:aldehyde dehydrogenase (NAD+) activity"/>
    <property type="evidence" value="ECO:0007669"/>
    <property type="project" value="TreeGrafter"/>
</dbReference>
<keyword evidence="3" id="KW-0520">NAD</keyword>
<organism evidence="10 11">
    <name type="scientific">Trametes coccinea (strain BRFM310)</name>
    <name type="common">Pycnoporus coccineus</name>
    <dbReference type="NCBI Taxonomy" id="1353009"/>
    <lineage>
        <taxon>Eukaryota</taxon>
        <taxon>Fungi</taxon>
        <taxon>Dikarya</taxon>
        <taxon>Basidiomycota</taxon>
        <taxon>Agaricomycotina</taxon>
        <taxon>Agaricomycetes</taxon>
        <taxon>Polyporales</taxon>
        <taxon>Polyporaceae</taxon>
        <taxon>Trametes</taxon>
    </lineage>
</organism>
<dbReference type="GO" id="GO:0006081">
    <property type="term" value="P:aldehyde metabolic process"/>
    <property type="evidence" value="ECO:0007669"/>
    <property type="project" value="InterPro"/>
</dbReference>
<dbReference type="InterPro" id="IPR029510">
    <property type="entry name" value="Ald_DH_CS_GLU"/>
</dbReference>
<evidence type="ECO:0000256" key="1">
    <source>
        <dbReference type="ARBA" id="ARBA00009986"/>
    </source>
</evidence>
<evidence type="ECO:0000256" key="2">
    <source>
        <dbReference type="ARBA" id="ARBA00023002"/>
    </source>
</evidence>
<evidence type="ECO:0000256" key="3">
    <source>
        <dbReference type="ARBA" id="ARBA00023027"/>
    </source>
</evidence>
<evidence type="ECO:0000313" key="11">
    <source>
        <dbReference type="Proteomes" id="UP000193067"/>
    </source>
</evidence>
<dbReference type="Gene3D" id="3.40.309.10">
    <property type="entry name" value="Aldehyde Dehydrogenase, Chain A, domain 2"/>
    <property type="match status" value="1"/>
</dbReference>
<dbReference type="InterPro" id="IPR016163">
    <property type="entry name" value="Ald_DH_C"/>
</dbReference>
<evidence type="ECO:0000256" key="5">
    <source>
        <dbReference type="PIRSR" id="PIRSR036492-1"/>
    </source>
</evidence>
<dbReference type="Pfam" id="PF00171">
    <property type="entry name" value="Aldedh"/>
    <property type="match status" value="1"/>
</dbReference>
<dbReference type="FunFam" id="3.40.309.10:FF:000025">
    <property type="entry name" value="Aldehyde dehydrogenase"/>
    <property type="match status" value="1"/>
</dbReference>
<feature type="region of interest" description="Disordered" evidence="8">
    <location>
        <begin position="470"/>
        <end position="492"/>
    </location>
</feature>
<dbReference type="AlphaFoldDB" id="A0A1Y2IDT2"/>
<proteinExistence type="inferred from homology"/>
<dbReference type="PROSITE" id="PS00687">
    <property type="entry name" value="ALDEHYDE_DEHYDR_GLU"/>
    <property type="match status" value="1"/>
</dbReference>
<dbReference type="PROSITE" id="PS00070">
    <property type="entry name" value="ALDEHYDE_DEHYDR_CYS"/>
    <property type="match status" value="1"/>
</dbReference>
<feature type="domain" description="Aldehyde dehydrogenase" evidence="9">
    <location>
        <begin position="11"/>
        <end position="436"/>
    </location>
</feature>
<name>A0A1Y2IDT2_TRAC3</name>
<dbReference type="PIRSF" id="PIRSF036492">
    <property type="entry name" value="ALDH"/>
    <property type="match status" value="1"/>
</dbReference>
<dbReference type="PANTHER" id="PTHR43570:SF16">
    <property type="entry name" value="ALDEHYDE DEHYDROGENASE TYPE III, ISOFORM Q"/>
    <property type="match status" value="1"/>
</dbReference>
<dbReference type="PANTHER" id="PTHR43570">
    <property type="entry name" value="ALDEHYDE DEHYDROGENASE"/>
    <property type="match status" value="1"/>
</dbReference>
<dbReference type="EMBL" id="KZ084129">
    <property type="protein sequence ID" value="OSC99247.1"/>
    <property type="molecule type" value="Genomic_DNA"/>
</dbReference>
<evidence type="ECO:0000256" key="4">
    <source>
        <dbReference type="PIRNR" id="PIRNR036492"/>
    </source>
</evidence>
<dbReference type="InterPro" id="IPR016160">
    <property type="entry name" value="Ald_DH_CS_CYS"/>
</dbReference>
<dbReference type="InterPro" id="IPR016162">
    <property type="entry name" value="Ald_DH_N"/>
</dbReference>
<keyword evidence="2 4" id="KW-0560">Oxidoreductase</keyword>
<dbReference type="FunFam" id="3.40.605.10:FF:000004">
    <property type="entry name" value="Aldehyde dehydrogenase"/>
    <property type="match status" value="1"/>
</dbReference>
<accession>A0A1Y2IDT2</accession>
<dbReference type="Gene3D" id="3.40.605.10">
    <property type="entry name" value="Aldehyde Dehydrogenase, Chain A, domain 1"/>
    <property type="match status" value="1"/>
</dbReference>
<feature type="active site" evidence="5">
    <location>
        <position position="252"/>
    </location>
</feature>
<evidence type="ECO:0000256" key="6">
    <source>
        <dbReference type="PROSITE-ProRule" id="PRU10007"/>
    </source>
</evidence>
<reference evidence="10 11" key="1">
    <citation type="journal article" date="2015" name="Biotechnol. Biofuels">
        <title>Enhanced degradation of softwood versus hardwood by the white-rot fungus Pycnoporus coccineus.</title>
        <authorList>
            <person name="Couturier M."/>
            <person name="Navarro D."/>
            <person name="Chevret D."/>
            <person name="Henrissat B."/>
            <person name="Piumi F."/>
            <person name="Ruiz-Duenas F.J."/>
            <person name="Martinez A.T."/>
            <person name="Grigoriev I.V."/>
            <person name="Riley R."/>
            <person name="Lipzen A."/>
            <person name="Berrin J.G."/>
            <person name="Master E.R."/>
            <person name="Rosso M.N."/>
        </authorList>
    </citation>
    <scope>NUCLEOTIDE SEQUENCE [LARGE SCALE GENOMIC DNA]</scope>
    <source>
        <strain evidence="10 11">BRFM310</strain>
    </source>
</reference>
<dbReference type="OrthoDB" id="440325at2759"/>
<feature type="active site" evidence="5 6">
    <location>
        <position position="218"/>
    </location>
</feature>
<evidence type="ECO:0000259" key="9">
    <source>
        <dbReference type="Pfam" id="PF00171"/>
    </source>
</evidence>
<evidence type="ECO:0000313" key="10">
    <source>
        <dbReference type="EMBL" id="OSC99247.1"/>
    </source>
</evidence>
<dbReference type="SUPFAM" id="SSF53720">
    <property type="entry name" value="ALDH-like"/>
    <property type="match status" value="1"/>
</dbReference>
<dbReference type="STRING" id="1353009.A0A1Y2IDT2"/>
<dbReference type="InterPro" id="IPR015590">
    <property type="entry name" value="Aldehyde_DH_dom"/>
</dbReference>
<dbReference type="InterPro" id="IPR012394">
    <property type="entry name" value="Aldehyde_DH_NAD(P)"/>
</dbReference>
<dbReference type="Proteomes" id="UP000193067">
    <property type="component" value="Unassembled WGS sequence"/>
</dbReference>
<dbReference type="GO" id="GO:0005737">
    <property type="term" value="C:cytoplasm"/>
    <property type="evidence" value="ECO:0007669"/>
    <property type="project" value="TreeGrafter"/>
</dbReference>
<gene>
    <name evidence="10" type="ORF">PYCCODRAFT_1438430</name>
</gene>
<protein>
    <recommendedName>
        <fullName evidence="4">Aldehyde dehydrogenase</fullName>
    </recommendedName>
</protein>
<comment type="similarity">
    <text evidence="1 4 7">Belongs to the aldehyde dehydrogenase family.</text>
</comment>
<evidence type="ECO:0000256" key="7">
    <source>
        <dbReference type="RuleBase" id="RU003345"/>
    </source>
</evidence>